<evidence type="ECO:0000313" key="2">
    <source>
        <dbReference type="Proteomes" id="UP000245884"/>
    </source>
</evidence>
<dbReference type="Proteomes" id="UP000245884">
    <property type="component" value="Unassembled WGS sequence"/>
</dbReference>
<proteinExistence type="predicted"/>
<sequence>MVDTALVYRHAGYRSQIDLLLRCERPASSIRSSLAVHDALFCQGFEGTSFILKVEPPLPPSPQLLPAMLSLRSSHLVAFIGMLLILCLMAQPSVSAPTPTSLESRGIPFGVQYNKRVAYADFSTGITACGQRHDKSLNSKNTLGVDTKFGKGTW</sequence>
<accession>A0A316UKP0</accession>
<keyword evidence="2" id="KW-1185">Reference proteome</keyword>
<organism evidence="1 2">
    <name type="scientific">Jaminaea rosea</name>
    <dbReference type="NCBI Taxonomy" id="1569628"/>
    <lineage>
        <taxon>Eukaryota</taxon>
        <taxon>Fungi</taxon>
        <taxon>Dikarya</taxon>
        <taxon>Basidiomycota</taxon>
        <taxon>Ustilaginomycotina</taxon>
        <taxon>Exobasidiomycetes</taxon>
        <taxon>Microstromatales</taxon>
        <taxon>Microstromatales incertae sedis</taxon>
        <taxon>Jaminaea</taxon>
    </lineage>
</organism>
<dbReference type="AlphaFoldDB" id="A0A316UKP0"/>
<dbReference type="GeneID" id="37028595"/>
<protein>
    <submittedName>
        <fullName evidence="1">Uncharacterized protein</fullName>
    </submittedName>
</protein>
<evidence type="ECO:0000313" key="1">
    <source>
        <dbReference type="EMBL" id="PWN25800.1"/>
    </source>
</evidence>
<dbReference type="EMBL" id="KZ819674">
    <property type="protein sequence ID" value="PWN25800.1"/>
    <property type="molecule type" value="Genomic_DNA"/>
</dbReference>
<name>A0A316UKP0_9BASI</name>
<dbReference type="RefSeq" id="XP_025360412.1">
    <property type="nucleotide sequence ID" value="XM_025506772.1"/>
</dbReference>
<reference evidence="1 2" key="1">
    <citation type="journal article" date="2018" name="Mol. Biol. Evol.">
        <title>Broad Genomic Sampling Reveals a Smut Pathogenic Ancestry of the Fungal Clade Ustilaginomycotina.</title>
        <authorList>
            <person name="Kijpornyongpan T."/>
            <person name="Mondo S.J."/>
            <person name="Barry K."/>
            <person name="Sandor L."/>
            <person name="Lee J."/>
            <person name="Lipzen A."/>
            <person name="Pangilinan J."/>
            <person name="LaButti K."/>
            <person name="Hainaut M."/>
            <person name="Henrissat B."/>
            <person name="Grigoriev I.V."/>
            <person name="Spatafora J.W."/>
            <person name="Aime M.C."/>
        </authorList>
    </citation>
    <scope>NUCLEOTIDE SEQUENCE [LARGE SCALE GENOMIC DNA]</scope>
    <source>
        <strain evidence="1 2">MCA 5214</strain>
    </source>
</reference>
<gene>
    <name evidence="1" type="ORF">BDZ90DRAFT_233817</name>
</gene>